<organism evidence="2 3">
    <name type="scientific">Stenotrophomonas koreensis</name>
    <dbReference type="NCBI Taxonomy" id="266128"/>
    <lineage>
        <taxon>Bacteria</taxon>
        <taxon>Pseudomonadati</taxon>
        <taxon>Pseudomonadota</taxon>
        <taxon>Gammaproteobacteria</taxon>
        <taxon>Lysobacterales</taxon>
        <taxon>Lysobacteraceae</taxon>
        <taxon>Stenotrophomonas</taxon>
    </lineage>
</organism>
<accession>A0A0R0BM45</accession>
<gene>
    <name evidence="2" type="ORF">ABB25_06875</name>
</gene>
<dbReference type="OrthoDB" id="69313at2"/>
<sequence>MKTILVAGSKGGVGKTTVSTHLAAHSALQGRNTVIADADPQASASRWAQRRVELDSAVLPLNVYRKKAWEKLVPAGTDTVIIDAPAGAWADELGHFLAVADAVVVPVLPSALDIEAIVGFLDSLAGNARVRSGALPVGLVLNRTKPWTQTSQAAIQMLAQWPYPVVAQLRDSQGYVLMTSHGRSLFDYNNAAVREHQADWQPLLDWLERA</sequence>
<proteinExistence type="predicted"/>
<comment type="caution">
    <text evidence="2">The sequence shown here is derived from an EMBL/GenBank/DDBJ whole genome shotgun (WGS) entry which is preliminary data.</text>
</comment>
<reference evidence="2 3" key="1">
    <citation type="submission" date="2015-05" db="EMBL/GenBank/DDBJ databases">
        <title>Genome sequencing and analysis of members of genus Stenotrophomonas.</title>
        <authorList>
            <person name="Patil P.P."/>
            <person name="Midha S."/>
            <person name="Patil P.B."/>
        </authorList>
    </citation>
    <scope>NUCLEOTIDE SEQUENCE [LARGE SCALE GENOMIC DNA]</scope>
    <source>
        <strain evidence="2 3">DSM 17805</strain>
    </source>
</reference>
<dbReference type="InterPro" id="IPR050678">
    <property type="entry name" value="DNA_Partitioning_ATPase"/>
</dbReference>
<dbReference type="STRING" id="266128.ABB25_06875"/>
<dbReference type="PIRSF" id="PIRSF009320">
    <property type="entry name" value="Nuc_binding_HP_1000"/>
    <property type="match status" value="1"/>
</dbReference>
<dbReference type="EMBL" id="LDJH01000011">
    <property type="protein sequence ID" value="KRG58364.1"/>
    <property type="molecule type" value="Genomic_DNA"/>
</dbReference>
<dbReference type="RefSeq" id="WP_057665262.1">
    <property type="nucleotide sequence ID" value="NZ_LDJH01000011.1"/>
</dbReference>
<keyword evidence="3" id="KW-1185">Reference proteome</keyword>
<name>A0A0R0BM45_9GAMM</name>
<dbReference type="Gene3D" id="3.40.50.300">
    <property type="entry name" value="P-loop containing nucleotide triphosphate hydrolases"/>
    <property type="match status" value="1"/>
</dbReference>
<evidence type="ECO:0000259" key="1">
    <source>
        <dbReference type="Pfam" id="PF01656"/>
    </source>
</evidence>
<dbReference type="InterPro" id="IPR002586">
    <property type="entry name" value="CobQ/CobB/MinD/ParA_Nub-bd_dom"/>
</dbReference>
<dbReference type="SUPFAM" id="SSF52540">
    <property type="entry name" value="P-loop containing nucleoside triphosphate hydrolases"/>
    <property type="match status" value="1"/>
</dbReference>
<dbReference type="AlphaFoldDB" id="A0A0R0BM45"/>
<dbReference type="Proteomes" id="UP000051254">
    <property type="component" value="Unassembled WGS sequence"/>
</dbReference>
<dbReference type="Pfam" id="PF01656">
    <property type="entry name" value="CbiA"/>
    <property type="match status" value="1"/>
</dbReference>
<protein>
    <submittedName>
        <fullName evidence="2">CMP-binding protein</fullName>
    </submittedName>
</protein>
<evidence type="ECO:0000313" key="3">
    <source>
        <dbReference type="Proteomes" id="UP000051254"/>
    </source>
</evidence>
<dbReference type="InterPro" id="IPR027417">
    <property type="entry name" value="P-loop_NTPase"/>
</dbReference>
<dbReference type="PANTHER" id="PTHR13696">
    <property type="entry name" value="P-LOOP CONTAINING NUCLEOSIDE TRIPHOSPHATE HYDROLASE"/>
    <property type="match status" value="1"/>
</dbReference>
<feature type="domain" description="CobQ/CobB/MinD/ParA nucleotide binding" evidence="1">
    <location>
        <begin position="4"/>
        <end position="175"/>
    </location>
</feature>
<evidence type="ECO:0000313" key="2">
    <source>
        <dbReference type="EMBL" id="KRG58364.1"/>
    </source>
</evidence>
<dbReference type="PANTHER" id="PTHR13696:SF96">
    <property type="entry name" value="COBQ_COBB_MIND_PARA NUCLEOTIDE BINDING DOMAIN-CONTAINING PROTEIN"/>
    <property type="match status" value="1"/>
</dbReference>
<dbReference type="CDD" id="cd02042">
    <property type="entry name" value="ParAB_family"/>
    <property type="match status" value="1"/>
</dbReference>
<dbReference type="PATRIC" id="fig|266128.3.peg.248"/>